<protein>
    <submittedName>
        <fullName evidence="1">Uncharacterized protein</fullName>
    </submittedName>
</protein>
<sequence length="246" mass="29031">MTSFTYSEYHDVIRVDSDTMTPRTGYKFFAADGNPLSSLLYAREMTLARGRILYEVWDSWRETFTGYIVPSLVYSEALAFHDGPTAAWSRFRPDRRLIYHQTYRLITERFPRIHLMTARAVTEIGLFEYDRLRVPPWVFIEPIVVEQVKSGWTSYDFRLSELHQTPPEAFKSVKKRMRDVLESWLPAATPWNTLIDFWERHDLLDEDEIGKEKELVRMHPYGYTLRWHGGAETNANLMRATPLPML</sequence>
<accession>A0ABR0ESH9</accession>
<proteinExistence type="predicted"/>
<comment type="caution">
    <text evidence="1">The sequence shown here is derived from an EMBL/GenBank/DDBJ whole genome shotgun (WGS) entry which is preliminary data.</text>
</comment>
<dbReference type="EMBL" id="JAXOVC010000003">
    <property type="protein sequence ID" value="KAK4504557.1"/>
    <property type="molecule type" value="Genomic_DNA"/>
</dbReference>
<name>A0ABR0ESH9_ZASCE</name>
<evidence type="ECO:0000313" key="1">
    <source>
        <dbReference type="EMBL" id="KAK4504557.1"/>
    </source>
</evidence>
<gene>
    <name evidence="1" type="ORF">PRZ48_005473</name>
</gene>
<evidence type="ECO:0000313" key="2">
    <source>
        <dbReference type="Proteomes" id="UP001305779"/>
    </source>
</evidence>
<reference evidence="1 2" key="1">
    <citation type="journal article" date="2023" name="G3 (Bethesda)">
        <title>A chromosome-level genome assembly of Zasmidium syzygii isolated from banana leaves.</title>
        <authorList>
            <person name="van Westerhoven A.C."/>
            <person name="Mehrabi R."/>
            <person name="Talebi R."/>
            <person name="Steentjes M.B.F."/>
            <person name="Corcolon B."/>
            <person name="Chong P.A."/>
            <person name="Kema G.H.J."/>
            <person name="Seidl M.F."/>
        </authorList>
    </citation>
    <scope>NUCLEOTIDE SEQUENCE [LARGE SCALE GENOMIC DNA]</scope>
    <source>
        <strain evidence="1 2">P124</strain>
    </source>
</reference>
<dbReference type="Proteomes" id="UP001305779">
    <property type="component" value="Unassembled WGS sequence"/>
</dbReference>
<keyword evidence="2" id="KW-1185">Reference proteome</keyword>
<organism evidence="1 2">
    <name type="scientific">Zasmidium cellare</name>
    <name type="common">Wine cellar mold</name>
    <name type="synonym">Racodium cellare</name>
    <dbReference type="NCBI Taxonomy" id="395010"/>
    <lineage>
        <taxon>Eukaryota</taxon>
        <taxon>Fungi</taxon>
        <taxon>Dikarya</taxon>
        <taxon>Ascomycota</taxon>
        <taxon>Pezizomycotina</taxon>
        <taxon>Dothideomycetes</taxon>
        <taxon>Dothideomycetidae</taxon>
        <taxon>Mycosphaerellales</taxon>
        <taxon>Mycosphaerellaceae</taxon>
        <taxon>Zasmidium</taxon>
    </lineage>
</organism>